<sequence>MKLAAFAFHKATTPLVGINSRSHMDIPGIGSSRPEGAHRILQILLPYLTSNKWFTAQPHALNGVDFIPGRV</sequence>
<proteinExistence type="predicted"/>
<feature type="non-terminal residue" evidence="1">
    <location>
        <position position="71"/>
    </location>
</feature>
<dbReference type="AlphaFoldDB" id="A0A635XDU0"/>
<name>A0A635XDU0_SALTM</name>
<dbReference type="EMBL" id="AAMJEY010000184">
    <property type="protein sequence ID" value="EDH9115516.1"/>
    <property type="molecule type" value="Genomic_DNA"/>
</dbReference>
<evidence type="ECO:0000313" key="1">
    <source>
        <dbReference type="EMBL" id="EDH9115516.1"/>
    </source>
</evidence>
<protein>
    <submittedName>
        <fullName evidence="1">Uncharacterized protein</fullName>
    </submittedName>
</protein>
<comment type="caution">
    <text evidence="1">The sequence shown here is derived from an EMBL/GenBank/DDBJ whole genome shotgun (WGS) entry which is preliminary data.</text>
</comment>
<reference evidence="1" key="1">
    <citation type="submission" date="2018-07" db="EMBL/GenBank/DDBJ databases">
        <authorList>
            <person name="Ashton P.M."/>
            <person name="Dallman T."/>
            <person name="Nair S."/>
            <person name="De Pinna E."/>
            <person name="Peters T."/>
            <person name="Grant K."/>
        </authorList>
    </citation>
    <scope>NUCLEOTIDE SEQUENCE</scope>
    <source>
        <strain evidence="1">356085</strain>
    </source>
</reference>
<accession>A0A635XDU0</accession>
<gene>
    <name evidence="1" type="ORF">CC339_23445</name>
</gene>
<organism evidence="1">
    <name type="scientific">Salmonella typhimurium</name>
    <dbReference type="NCBI Taxonomy" id="90371"/>
    <lineage>
        <taxon>Bacteria</taxon>
        <taxon>Pseudomonadati</taxon>
        <taxon>Pseudomonadota</taxon>
        <taxon>Gammaproteobacteria</taxon>
        <taxon>Enterobacterales</taxon>
        <taxon>Enterobacteriaceae</taxon>
        <taxon>Salmonella</taxon>
    </lineage>
</organism>